<gene>
    <name evidence="1" type="ORF">NVS88_18435</name>
</gene>
<dbReference type="RefSeq" id="WP_277829809.1">
    <property type="nucleotide sequence ID" value="NZ_JAAIVF010000001.1"/>
</dbReference>
<evidence type="ECO:0000313" key="2">
    <source>
        <dbReference type="Proteomes" id="UP001152755"/>
    </source>
</evidence>
<dbReference type="EMBL" id="JANRHA010000014">
    <property type="protein sequence ID" value="MDG3016537.1"/>
    <property type="molecule type" value="Genomic_DNA"/>
</dbReference>
<dbReference type="Proteomes" id="UP001152755">
    <property type="component" value="Unassembled WGS sequence"/>
</dbReference>
<proteinExistence type="predicted"/>
<organism evidence="1 2">
    <name type="scientific">Speluncibacter jeojiensis</name>
    <dbReference type="NCBI Taxonomy" id="2710754"/>
    <lineage>
        <taxon>Bacteria</taxon>
        <taxon>Bacillati</taxon>
        <taxon>Actinomycetota</taxon>
        <taxon>Actinomycetes</taxon>
        <taxon>Mycobacteriales</taxon>
        <taxon>Speluncibacteraceae</taxon>
        <taxon>Speluncibacter</taxon>
    </lineage>
</organism>
<comment type="caution">
    <text evidence="1">The sequence shown here is derived from an EMBL/GenBank/DDBJ whole genome shotgun (WGS) entry which is preliminary data.</text>
</comment>
<protein>
    <submittedName>
        <fullName evidence="1">Uncharacterized protein</fullName>
    </submittedName>
</protein>
<sequence length="169" mass="18160">MALNRSDSAVLALSAAFVISQANIARVLGTAGPKVLKIQTALSARAYNGVLATMDDDEIRRYRSHFGWDMVHPLIYAAALDAGARRLSQSTPMSPALRKVLVTAPWMSAAGDYVENVVGLYLLDHRQHVSDASVRAVSGVSIAKWTLALGSFAYLAQGFGRVALRACRD</sequence>
<keyword evidence="2" id="KW-1185">Reference proteome</keyword>
<accession>A0A9X4RFQ7</accession>
<reference evidence="1" key="1">
    <citation type="submission" date="2022-08" db="EMBL/GenBank/DDBJ databases">
        <title>Genome analysis of Corynebacteriales strain.</title>
        <authorList>
            <person name="Lee S.D."/>
        </authorList>
    </citation>
    <scope>NUCLEOTIDE SEQUENCE</scope>
    <source>
        <strain evidence="1">D3-21</strain>
    </source>
</reference>
<dbReference type="AlphaFoldDB" id="A0A9X4RFQ7"/>
<evidence type="ECO:0000313" key="1">
    <source>
        <dbReference type="EMBL" id="MDG3016537.1"/>
    </source>
</evidence>
<name>A0A9X4RFQ7_9ACTN</name>